<evidence type="ECO:0000256" key="5">
    <source>
        <dbReference type="ARBA" id="ARBA00049660"/>
    </source>
</evidence>
<dbReference type="InterPro" id="IPR000292">
    <property type="entry name" value="For/NO2_transpt"/>
</dbReference>
<dbReference type="Gene3D" id="1.20.1080.10">
    <property type="entry name" value="Glycerol uptake facilitator protein"/>
    <property type="match status" value="1"/>
</dbReference>
<dbReference type="PROSITE" id="PS01005">
    <property type="entry name" value="FORMATE_NITRITE_TP_1"/>
    <property type="match status" value="1"/>
</dbReference>
<comment type="subcellular location">
    <subcellularLocation>
        <location evidence="1">Membrane</location>
        <topology evidence="1">Multi-pass membrane protein</topology>
    </subcellularLocation>
</comment>
<dbReference type="PANTHER" id="PTHR30520">
    <property type="entry name" value="FORMATE TRANSPORTER-RELATED"/>
    <property type="match status" value="1"/>
</dbReference>
<dbReference type="Pfam" id="PF01226">
    <property type="entry name" value="Form_Nir_trans"/>
    <property type="match status" value="1"/>
</dbReference>
<reference evidence="8" key="1">
    <citation type="submission" date="2019-11" db="EMBL/GenBank/DDBJ databases">
        <title>Complete genome sequence of Corynebacterium kalinowskii 1959, a novel Corynebacterium species isolated from soil of a small paddock in Vilsendorf, Germany.</title>
        <authorList>
            <person name="Schaffert L."/>
            <person name="Ruwe M."/>
            <person name="Milse J."/>
            <person name="Hanuschka K."/>
            <person name="Ortseifen V."/>
            <person name="Droste J."/>
            <person name="Brandt D."/>
            <person name="Schlueter L."/>
            <person name="Kutter Y."/>
            <person name="Vinke S."/>
            <person name="Viehoefer P."/>
            <person name="Jacob L."/>
            <person name="Luebke N.-C."/>
            <person name="Schulte-Berndt E."/>
            <person name="Hain C."/>
            <person name="Linder M."/>
            <person name="Schmidt P."/>
            <person name="Wollenschlaeger L."/>
            <person name="Luttermann T."/>
            <person name="Thieme E."/>
            <person name="Hassa J."/>
            <person name="Haak M."/>
            <person name="Wittchen M."/>
            <person name="Mentz A."/>
            <person name="Persicke M."/>
            <person name="Busche T."/>
            <person name="Ruckert C."/>
        </authorList>
    </citation>
    <scope>NUCLEOTIDE SEQUENCE [LARGE SCALE GENOMIC DNA]</scope>
    <source>
        <strain evidence="8">1959</strain>
    </source>
</reference>
<comment type="similarity">
    <text evidence="5">Belongs to the FNT transporter (TC 1.A.16) family.</text>
</comment>
<dbReference type="EMBL" id="CP046452">
    <property type="protein sequence ID" value="QGU01906.1"/>
    <property type="molecule type" value="Genomic_DNA"/>
</dbReference>
<accession>A0A6B8VT35</accession>
<feature type="transmembrane region" description="Helical" evidence="6">
    <location>
        <begin position="193"/>
        <end position="214"/>
    </location>
</feature>
<evidence type="ECO:0000256" key="2">
    <source>
        <dbReference type="ARBA" id="ARBA00022692"/>
    </source>
</evidence>
<protein>
    <submittedName>
        <fullName evidence="7">Formate transporter 1</fullName>
    </submittedName>
</protein>
<evidence type="ECO:0000256" key="1">
    <source>
        <dbReference type="ARBA" id="ARBA00004141"/>
    </source>
</evidence>
<dbReference type="GO" id="GO:0015499">
    <property type="term" value="F:formate transmembrane transporter activity"/>
    <property type="evidence" value="ECO:0007669"/>
    <property type="project" value="TreeGrafter"/>
</dbReference>
<proteinExistence type="inferred from homology"/>
<evidence type="ECO:0000256" key="6">
    <source>
        <dbReference type="SAM" id="Phobius"/>
    </source>
</evidence>
<dbReference type="KEGG" id="ckw:CKALI_05160"/>
<dbReference type="RefSeq" id="WP_156192277.1">
    <property type="nucleotide sequence ID" value="NZ_CP046452.1"/>
</dbReference>
<dbReference type="Proteomes" id="UP000427071">
    <property type="component" value="Chromosome"/>
</dbReference>
<feature type="transmembrane region" description="Helical" evidence="6">
    <location>
        <begin position="162"/>
        <end position="181"/>
    </location>
</feature>
<keyword evidence="3 6" id="KW-1133">Transmembrane helix</keyword>
<keyword evidence="4 6" id="KW-0472">Membrane</keyword>
<dbReference type="PANTHER" id="PTHR30520:SF6">
    <property type="entry name" value="FORMATE_NITRATE FAMILY TRANSPORTER (EUROFUNG)"/>
    <property type="match status" value="1"/>
</dbReference>
<evidence type="ECO:0000256" key="4">
    <source>
        <dbReference type="ARBA" id="ARBA00023136"/>
    </source>
</evidence>
<organism evidence="7 8">
    <name type="scientific">Corynebacterium kalinowskii</name>
    <dbReference type="NCBI Taxonomy" id="2675216"/>
    <lineage>
        <taxon>Bacteria</taxon>
        <taxon>Bacillati</taxon>
        <taxon>Actinomycetota</taxon>
        <taxon>Actinomycetes</taxon>
        <taxon>Mycobacteriales</taxon>
        <taxon>Corynebacteriaceae</taxon>
        <taxon>Corynebacterium</taxon>
    </lineage>
</organism>
<feature type="transmembrane region" description="Helical" evidence="6">
    <location>
        <begin position="29"/>
        <end position="52"/>
    </location>
</feature>
<keyword evidence="8" id="KW-1185">Reference proteome</keyword>
<gene>
    <name evidence="7" type="primary">focA</name>
    <name evidence="7" type="ORF">CKALI_05160</name>
</gene>
<evidence type="ECO:0000313" key="8">
    <source>
        <dbReference type="Proteomes" id="UP000427071"/>
    </source>
</evidence>
<keyword evidence="2 6" id="KW-0812">Transmembrane</keyword>
<name>A0A6B8VT35_9CORY</name>
<evidence type="ECO:0000313" key="7">
    <source>
        <dbReference type="EMBL" id="QGU01906.1"/>
    </source>
</evidence>
<dbReference type="InterPro" id="IPR023271">
    <property type="entry name" value="Aquaporin-like"/>
</dbReference>
<dbReference type="AlphaFoldDB" id="A0A6B8VT35"/>
<feature type="transmembrane region" description="Helical" evidence="6">
    <location>
        <begin position="251"/>
        <end position="272"/>
    </location>
</feature>
<feature type="transmembrane region" description="Helical" evidence="6">
    <location>
        <begin position="64"/>
        <end position="88"/>
    </location>
</feature>
<sequence length="285" mass="29960">MSASTLISTPVEIIDTAKGGLLAKAKAPLGTMIVSSMFAGSMIAIGFIFFITTQMGSADMPLGWAKFVGGVVFSTGLGLVIVTGADLFTSTTMTTFLVKEKVLNVGEMLKHWAIVYFSNMAGAFITALFIFFAGTPASNKGAWGAVVLNSSLSKVSHSFVEAIFLGILCNVMVCLAVWLAFAGKTVTDKIMAVAFPIGLFVASGFEHSVANMFMLPLGLLLKAQADPVVMEAMAGKDLSGLTLSSYFVDNLIPVTIGNIIGGSIVALGMAYWHRNRASLKETVNA</sequence>
<dbReference type="GO" id="GO:0005886">
    <property type="term" value="C:plasma membrane"/>
    <property type="evidence" value="ECO:0007669"/>
    <property type="project" value="TreeGrafter"/>
</dbReference>
<evidence type="ECO:0000256" key="3">
    <source>
        <dbReference type="ARBA" id="ARBA00022989"/>
    </source>
</evidence>
<dbReference type="InterPro" id="IPR024002">
    <property type="entry name" value="For/NO2_transpt_CS"/>
</dbReference>
<dbReference type="PROSITE" id="PS01006">
    <property type="entry name" value="FORMATE_NITRITE_TP_2"/>
    <property type="match status" value="1"/>
</dbReference>
<feature type="transmembrane region" description="Helical" evidence="6">
    <location>
        <begin position="109"/>
        <end position="133"/>
    </location>
</feature>